<evidence type="ECO:0000256" key="1">
    <source>
        <dbReference type="SAM" id="Phobius"/>
    </source>
</evidence>
<dbReference type="Proteomes" id="UP001549691">
    <property type="component" value="Unassembled WGS sequence"/>
</dbReference>
<dbReference type="Gene3D" id="3.20.20.370">
    <property type="entry name" value="Glycoside hydrolase/deacetylase"/>
    <property type="match status" value="1"/>
</dbReference>
<dbReference type="PANTHER" id="PTHR10587:SF137">
    <property type="entry name" value="4-DEOXY-4-FORMAMIDO-L-ARABINOSE-PHOSPHOUNDECAPRENOL DEFORMYLASE ARND-RELATED"/>
    <property type="match status" value="1"/>
</dbReference>
<evidence type="ECO:0000313" key="3">
    <source>
        <dbReference type="EMBL" id="MET7013082.1"/>
    </source>
</evidence>
<evidence type="ECO:0000313" key="4">
    <source>
        <dbReference type="Proteomes" id="UP001549691"/>
    </source>
</evidence>
<dbReference type="InterPro" id="IPR002509">
    <property type="entry name" value="NODB_dom"/>
</dbReference>
<name>A0ABV2TGM8_9RHOO</name>
<organism evidence="3 4">
    <name type="scientific">Uliginosibacterium flavum</name>
    <dbReference type="NCBI Taxonomy" id="1396831"/>
    <lineage>
        <taxon>Bacteria</taxon>
        <taxon>Pseudomonadati</taxon>
        <taxon>Pseudomonadota</taxon>
        <taxon>Betaproteobacteria</taxon>
        <taxon>Rhodocyclales</taxon>
        <taxon>Zoogloeaceae</taxon>
        <taxon>Uliginosibacterium</taxon>
    </lineage>
</organism>
<dbReference type="EMBL" id="JBEWZI010000002">
    <property type="protein sequence ID" value="MET7013082.1"/>
    <property type="molecule type" value="Genomic_DNA"/>
</dbReference>
<evidence type="ECO:0000259" key="2">
    <source>
        <dbReference type="PROSITE" id="PS51677"/>
    </source>
</evidence>
<dbReference type="RefSeq" id="WP_354599541.1">
    <property type="nucleotide sequence ID" value="NZ_JBEWZI010000002.1"/>
</dbReference>
<feature type="domain" description="NodB homology" evidence="2">
    <location>
        <begin position="74"/>
        <end position="260"/>
    </location>
</feature>
<feature type="transmembrane region" description="Helical" evidence="1">
    <location>
        <begin position="12"/>
        <end position="29"/>
    </location>
</feature>
<keyword evidence="1" id="KW-0472">Membrane</keyword>
<gene>
    <name evidence="3" type="ORF">ABXR19_02695</name>
</gene>
<proteinExistence type="predicted"/>
<keyword evidence="1" id="KW-0812">Transmembrane</keyword>
<keyword evidence="4" id="KW-1185">Reference proteome</keyword>
<reference evidence="3 4" key="1">
    <citation type="submission" date="2024-07" db="EMBL/GenBank/DDBJ databases">
        <title>Uliginosibacterium flavum JJ3220;KACC:17644.</title>
        <authorList>
            <person name="Kim M.K."/>
        </authorList>
    </citation>
    <scope>NUCLEOTIDE SEQUENCE [LARGE SCALE GENOMIC DNA]</scope>
    <source>
        <strain evidence="3 4">KACC:17644</strain>
    </source>
</reference>
<dbReference type="InterPro" id="IPR011330">
    <property type="entry name" value="Glyco_hydro/deAcase_b/a-brl"/>
</dbReference>
<keyword evidence="1" id="KW-1133">Transmembrane helix</keyword>
<protein>
    <submittedName>
        <fullName evidence="3">Polysaccharide deacetylase family protein</fullName>
    </submittedName>
</protein>
<dbReference type="InterPro" id="IPR050248">
    <property type="entry name" value="Polysacc_deacetylase_ArnD"/>
</dbReference>
<dbReference type="PROSITE" id="PS51677">
    <property type="entry name" value="NODB"/>
    <property type="match status" value="1"/>
</dbReference>
<comment type="caution">
    <text evidence="3">The sequence shown here is derived from an EMBL/GenBank/DDBJ whole genome shotgun (WGS) entry which is preliminary data.</text>
</comment>
<sequence length="266" mass="28571">MNKPAWRSSPFILISVLLHAGAIALWIFLPASWPWALAALIASHASVVIAGLLPRCSLLGPNLVRLPADAITRKEVAITIDDGPDPEVTPQVLAILAAHGAKASFFCIGERAAAHPELIQAIITGGHRIENHGQRHRNHSAFFGPAGWLREVGEAQATLEAISGQSPGYFRALAGLRNPFLEPVLQQLGLRLVSWTRRGYDTRTSDADCVLARLTQDLASGDILLLHDGNSARTRNGESIILAVLPLLLATVTERGLKPVHLPTPP</sequence>
<dbReference type="SUPFAM" id="SSF88713">
    <property type="entry name" value="Glycoside hydrolase/deacetylase"/>
    <property type="match status" value="1"/>
</dbReference>
<feature type="transmembrane region" description="Helical" evidence="1">
    <location>
        <begin position="35"/>
        <end position="53"/>
    </location>
</feature>
<dbReference type="Pfam" id="PF01522">
    <property type="entry name" value="Polysacc_deac_1"/>
    <property type="match status" value="1"/>
</dbReference>
<accession>A0ABV2TGM8</accession>
<dbReference type="PANTHER" id="PTHR10587">
    <property type="entry name" value="GLYCOSYL TRANSFERASE-RELATED"/>
    <property type="match status" value="1"/>
</dbReference>